<feature type="region of interest" description="Disordered" evidence="1">
    <location>
        <begin position="68"/>
        <end position="102"/>
    </location>
</feature>
<proteinExistence type="predicted"/>
<evidence type="ECO:0000256" key="1">
    <source>
        <dbReference type="SAM" id="MobiDB-lite"/>
    </source>
</evidence>
<sequence>MYAYLRMDAARRCRRRRAGHAQKSRERRLRLARLLPPQHQPALRRRSNQFAKPHLRRQMLRLRRCHEGRPEPRAHEPDGIGAWPDLLRDPRRSPRRRKGREDTVIEPRIVRARKEHEARVRQLTQPQRLARSLPTCRQRMRARQQDAVALPQQLHRPQPRRRRIRMKKTARDLARLQRRELFRGRRLREFQADARVLLVKLAQYLRQHRRHRETREGHLHMPDFAPRQRRQIVGQGSETAQQRLASLEQQSACRRQLHAASGAIEQPHFQRAFELRDSARECRLRDGQRLRCLSKMQLARDFSEVYEVAQLKGELILTRHHRTLNKYFRLWQLFGRLGPFTYQVSPTLFHRHAQITLRKSLGRALRPQAGQWPDPAPHRHAPHP</sequence>
<dbReference type="Proteomes" id="UP000785679">
    <property type="component" value="Unassembled WGS sequence"/>
</dbReference>
<name>A0A8J8SYI3_HALGN</name>
<evidence type="ECO:0000313" key="3">
    <source>
        <dbReference type="Proteomes" id="UP000785679"/>
    </source>
</evidence>
<dbReference type="AlphaFoldDB" id="A0A8J8SYI3"/>
<gene>
    <name evidence="2" type="ORF">FGO68_gene3980</name>
</gene>
<feature type="compositionally biased region" description="Basic and acidic residues" evidence="1">
    <location>
        <begin position="68"/>
        <end position="78"/>
    </location>
</feature>
<dbReference type="EMBL" id="RRYP01016520">
    <property type="protein sequence ID" value="TNV75006.1"/>
    <property type="molecule type" value="Genomic_DNA"/>
</dbReference>
<evidence type="ECO:0000313" key="2">
    <source>
        <dbReference type="EMBL" id="TNV75006.1"/>
    </source>
</evidence>
<accession>A0A8J8SYI3</accession>
<reference evidence="2" key="1">
    <citation type="submission" date="2019-06" db="EMBL/GenBank/DDBJ databases">
        <authorList>
            <person name="Zheng W."/>
        </authorList>
    </citation>
    <scope>NUCLEOTIDE SEQUENCE</scope>
    <source>
        <strain evidence="2">QDHG01</strain>
    </source>
</reference>
<organism evidence="2 3">
    <name type="scientific">Halteria grandinella</name>
    <dbReference type="NCBI Taxonomy" id="5974"/>
    <lineage>
        <taxon>Eukaryota</taxon>
        <taxon>Sar</taxon>
        <taxon>Alveolata</taxon>
        <taxon>Ciliophora</taxon>
        <taxon>Intramacronucleata</taxon>
        <taxon>Spirotrichea</taxon>
        <taxon>Stichotrichia</taxon>
        <taxon>Sporadotrichida</taxon>
        <taxon>Halteriidae</taxon>
        <taxon>Halteria</taxon>
    </lineage>
</organism>
<protein>
    <submittedName>
        <fullName evidence="2">Uncharacterized protein</fullName>
    </submittedName>
</protein>
<keyword evidence="3" id="KW-1185">Reference proteome</keyword>
<comment type="caution">
    <text evidence="2">The sequence shown here is derived from an EMBL/GenBank/DDBJ whole genome shotgun (WGS) entry which is preliminary data.</text>
</comment>